<protein>
    <submittedName>
        <fullName evidence="2">Uncharacterized protein</fullName>
    </submittedName>
</protein>
<sequence length="144" mass="15460">MAKFKRTLIPLSGIVYGEIIYWTTISSAIVVLFGTIKTFIEPHSALPPAYMLNAVLSGESVTNIWMGSPMGAVPNGHWYLSILSSGEGMTTAGLALGVFSIIPGTFISSFFLWRSNNRFFARLALAAAFITITSMVGVIPLPIG</sequence>
<name>D5BPF2_PUNMI</name>
<feature type="transmembrane region" description="Helical" evidence="1">
    <location>
        <begin position="120"/>
        <end position="143"/>
    </location>
</feature>
<feature type="transmembrane region" description="Helical" evidence="1">
    <location>
        <begin position="92"/>
        <end position="113"/>
    </location>
</feature>
<dbReference type="AlphaFoldDB" id="D5BPF2"/>
<feature type="transmembrane region" description="Helical" evidence="1">
    <location>
        <begin position="20"/>
        <end position="40"/>
    </location>
</feature>
<dbReference type="EMBL" id="CP001751">
    <property type="protein sequence ID" value="ADE38434.1"/>
    <property type="molecule type" value="Genomic_DNA"/>
</dbReference>
<dbReference type="OrthoDB" id="9255687at2"/>
<dbReference type="RefSeq" id="WP_013045064.1">
    <property type="nucleotide sequence ID" value="NC_014010.1"/>
</dbReference>
<reference evidence="2 3" key="1">
    <citation type="journal article" date="2010" name="J. Bacteriol.">
        <title>Complete genome sequence of "Candidatus Puniceispirillum marinum" IMCC1322, a representative of the SAR116 clade in the Alphaproteobacteria.</title>
        <authorList>
            <person name="Oh H.M."/>
            <person name="Kwon K.K."/>
            <person name="Kang I."/>
            <person name="Kang S.G."/>
            <person name="Lee J.H."/>
            <person name="Kim S.J."/>
            <person name="Cho J.C."/>
        </authorList>
    </citation>
    <scope>NUCLEOTIDE SEQUENCE [LARGE SCALE GENOMIC DNA]</scope>
    <source>
        <strain evidence="2 3">IMCC1322</strain>
    </source>
</reference>
<evidence type="ECO:0000313" key="3">
    <source>
        <dbReference type="Proteomes" id="UP000007460"/>
    </source>
</evidence>
<evidence type="ECO:0000256" key="1">
    <source>
        <dbReference type="SAM" id="Phobius"/>
    </source>
</evidence>
<gene>
    <name evidence="2" type="ordered locus">SAR116_0191</name>
</gene>
<dbReference type="Proteomes" id="UP000007460">
    <property type="component" value="Chromosome"/>
</dbReference>
<evidence type="ECO:0000313" key="2">
    <source>
        <dbReference type="EMBL" id="ADE38434.1"/>
    </source>
</evidence>
<proteinExistence type="predicted"/>
<organism evidence="2 3">
    <name type="scientific">Puniceispirillum marinum (strain IMCC1322)</name>
    <dbReference type="NCBI Taxonomy" id="488538"/>
    <lineage>
        <taxon>Bacteria</taxon>
        <taxon>Pseudomonadati</taxon>
        <taxon>Pseudomonadota</taxon>
        <taxon>Alphaproteobacteria</taxon>
        <taxon>Candidatus Puniceispirillales</taxon>
        <taxon>Candidatus Puniceispirillaceae</taxon>
        <taxon>Candidatus Puniceispirillum</taxon>
    </lineage>
</organism>
<dbReference type="HOGENOM" id="CLU_145809_0_0_5"/>
<keyword evidence="1" id="KW-1133">Transmembrane helix</keyword>
<keyword evidence="1" id="KW-0472">Membrane</keyword>
<dbReference type="KEGG" id="apb:SAR116_0191"/>
<keyword evidence="1" id="KW-0812">Transmembrane</keyword>
<accession>D5BPF2</accession>
<keyword evidence="3" id="KW-1185">Reference proteome</keyword>